<evidence type="ECO:0000313" key="3">
    <source>
        <dbReference type="Proteomes" id="UP000293846"/>
    </source>
</evidence>
<name>A0A4R1AV39_9BACI</name>
<accession>A0A4R1AV39</accession>
<dbReference type="AlphaFoldDB" id="A0A4R1AV39"/>
<gene>
    <name evidence="2" type="ORF">E0Y62_23270</name>
</gene>
<keyword evidence="1" id="KW-0812">Transmembrane</keyword>
<dbReference type="Proteomes" id="UP000293846">
    <property type="component" value="Unassembled WGS sequence"/>
</dbReference>
<feature type="transmembrane region" description="Helical" evidence="1">
    <location>
        <begin position="125"/>
        <end position="148"/>
    </location>
</feature>
<evidence type="ECO:0008006" key="4">
    <source>
        <dbReference type="Google" id="ProtNLM"/>
    </source>
</evidence>
<reference evidence="2 3" key="1">
    <citation type="submission" date="2019-03" db="EMBL/GenBank/DDBJ databases">
        <authorList>
            <person name="Jensen L."/>
            <person name="Storgaard J."/>
            <person name="Sulaj E."/>
            <person name="Schramm A."/>
            <person name="Marshall I.P.G."/>
        </authorList>
    </citation>
    <scope>NUCLEOTIDE SEQUENCE [LARGE SCALE GENOMIC DNA]</scope>
    <source>
        <strain evidence="2 3">2017H2G3</strain>
    </source>
</reference>
<protein>
    <recommendedName>
        <fullName evidence="4">ABC transporter permease</fullName>
    </recommendedName>
</protein>
<evidence type="ECO:0000256" key="1">
    <source>
        <dbReference type="SAM" id="Phobius"/>
    </source>
</evidence>
<dbReference type="EMBL" id="SJTH01000056">
    <property type="protein sequence ID" value="TCJ01613.1"/>
    <property type="molecule type" value="Genomic_DNA"/>
</dbReference>
<feature type="transmembrane region" description="Helical" evidence="1">
    <location>
        <begin position="214"/>
        <end position="240"/>
    </location>
</feature>
<dbReference type="STRING" id="1742358.GCA_001439605_00905"/>
<sequence length="344" mass="39133">MSLKDQKREEARIMNATFDHIEVQREDVPEISEIYDILTKQSSLINFQVYYLGIGDDSEQYIENGLELNQLRLKVHELGNKGIPDYLITPREEILKENALLNYMKDHKLPIGADSFLTNYYFVNALQAMSGLLFLTIILISGSELLVFEQRHRTLVKGFPISFMKKVNAKVAVHFIYIYSFLLIGFLIGCTYAVEKLNAKDFSFPVLIYKTGDYVAVSTAQYLVFIILGMALVTVVLLYFSILLNMLFQNAFANLLVGLGIYYLPDLLVSAGMNTSYLHPIKFINIAGVLSGDLAIQLGNSSIDYKYAIILLMAVTIFLNISIYLINTYSYRRKPKDVPLEKVF</sequence>
<organism evidence="2 3">
    <name type="scientific">Cytobacillus praedii</name>
    <dbReference type="NCBI Taxonomy" id="1742358"/>
    <lineage>
        <taxon>Bacteria</taxon>
        <taxon>Bacillati</taxon>
        <taxon>Bacillota</taxon>
        <taxon>Bacilli</taxon>
        <taxon>Bacillales</taxon>
        <taxon>Bacillaceae</taxon>
        <taxon>Cytobacillus</taxon>
    </lineage>
</organism>
<keyword evidence="1" id="KW-1133">Transmembrane helix</keyword>
<keyword evidence="1" id="KW-0472">Membrane</keyword>
<feature type="transmembrane region" description="Helical" evidence="1">
    <location>
        <begin position="247"/>
        <end position="264"/>
    </location>
</feature>
<dbReference type="OrthoDB" id="2967072at2"/>
<keyword evidence="3" id="KW-1185">Reference proteome</keyword>
<feature type="transmembrane region" description="Helical" evidence="1">
    <location>
        <begin position="307"/>
        <end position="326"/>
    </location>
</feature>
<proteinExistence type="predicted"/>
<feature type="transmembrane region" description="Helical" evidence="1">
    <location>
        <begin position="169"/>
        <end position="194"/>
    </location>
</feature>
<evidence type="ECO:0000313" key="2">
    <source>
        <dbReference type="EMBL" id="TCJ01613.1"/>
    </source>
</evidence>
<comment type="caution">
    <text evidence="2">The sequence shown here is derived from an EMBL/GenBank/DDBJ whole genome shotgun (WGS) entry which is preliminary data.</text>
</comment>
<dbReference type="RefSeq" id="WP_131238484.1">
    <property type="nucleotide sequence ID" value="NZ_CP183326.1"/>
</dbReference>